<evidence type="ECO:0000259" key="2">
    <source>
        <dbReference type="Pfam" id="PF18738"/>
    </source>
</evidence>
<dbReference type="InterPro" id="IPR041249">
    <property type="entry name" value="HEPN_DZIP3"/>
</dbReference>
<feature type="compositionally biased region" description="Polar residues" evidence="1">
    <location>
        <begin position="591"/>
        <end position="607"/>
    </location>
</feature>
<organism evidence="3 4">
    <name type="scientific">Mytilus coruscus</name>
    <name type="common">Sea mussel</name>
    <dbReference type="NCBI Taxonomy" id="42192"/>
    <lineage>
        <taxon>Eukaryota</taxon>
        <taxon>Metazoa</taxon>
        <taxon>Spiralia</taxon>
        <taxon>Lophotrochozoa</taxon>
        <taxon>Mollusca</taxon>
        <taxon>Bivalvia</taxon>
        <taxon>Autobranchia</taxon>
        <taxon>Pteriomorphia</taxon>
        <taxon>Mytilida</taxon>
        <taxon>Mytiloidea</taxon>
        <taxon>Mytilidae</taxon>
        <taxon>Mytilinae</taxon>
        <taxon>Mytilus</taxon>
    </lineage>
</organism>
<dbReference type="AlphaFoldDB" id="A0A6J8DTQ2"/>
<dbReference type="GO" id="GO:0000209">
    <property type="term" value="P:protein polyubiquitination"/>
    <property type="evidence" value="ECO:0007669"/>
    <property type="project" value="TreeGrafter"/>
</dbReference>
<feature type="region of interest" description="Disordered" evidence="1">
    <location>
        <begin position="571"/>
        <end position="607"/>
    </location>
</feature>
<evidence type="ECO:0000256" key="1">
    <source>
        <dbReference type="SAM" id="MobiDB-lite"/>
    </source>
</evidence>
<keyword evidence="4" id="KW-1185">Reference proteome</keyword>
<feature type="domain" description="DZIP3-like HEPN" evidence="2">
    <location>
        <begin position="230"/>
        <end position="333"/>
    </location>
</feature>
<gene>
    <name evidence="3" type="ORF">MCOR_43373</name>
</gene>
<dbReference type="Gene3D" id="2.120.10.30">
    <property type="entry name" value="TolB, C-terminal domain"/>
    <property type="match status" value="2"/>
</dbReference>
<dbReference type="SUPFAM" id="SSF101898">
    <property type="entry name" value="NHL repeat"/>
    <property type="match status" value="1"/>
</dbReference>
<dbReference type="PANTHER" id="PTHR24104">
    <property type="entry name" value="E3 UBIQUITIN-PROTEIN LIGASE NHLRC1-RELATED"/>
    <property type="match status" value="1"/>
</dbReference>
<dbReference type="PANTHER" id="PTHR24104:SF50">
    <property type="entry name" value="SMP-30_GLUCONOLACTONASE_LRE-LIKE REGION DOMAIN-CONTAINING PROTEIN"/>
    <property type="match status" value="1"/>
</dbReference>
<dbReference type="Proteomes" id="UP000507470">
    <property type="component" value="Unassembled WGS sequence"/>
</dbReference>
<dbReference type="OrthoDB" id="6109548at2759"/>
<dbReference type="InterPro" id="IPR011042">
    <property type="entry name" value="6-blade_b-propeller_TolB-like"/>
</dbReference>
<dbReference type="InterPro" id="IPR050952">
    <property type="entry name" value="TRIM-NHL_E3_ligases"/>
</dbReference>
<sequence length="870" mass="100526">MSAASKERQARLCNIVQKLFPKVMQKIFKESVSPRGLQVKYQRKHIPIDLTENEISLMEKLPNIDDFTIELCYKILRYENVLHEPSCKWGNVPHDTEVEIGDDVQRILNATNDVISRKTDEISQVYYEEFQKRTQEVLKRVDNYLCQDTSIQLYQTIQSTDIDITDMLQQLALMQQVNVIQTVDEDSENIERYSRVSRVITDTFPNILRDIIRSNISASNLFQLCLPHLKDFSSDQKTTLNDANSSNSYDSMDITLIYKVMRQFSLIHSPTKGWGSYPDNADIKLADDVERIRCYRNHLAHRCNTNIGIDEFDDYFDKFRDIGYRMDLNFFQKTNYERLIISHKTCSMDMQMQIKYKNALKQLDNIKLQFEERPIKYFWGESFDNSLRNLRTILKEEKTEVGRRKVRVQIIFQNEENVEATIDILNSLKDEINEDLSGIEFIVATKGSIVLHIDVLAQMLETDELLQSTLTLFLRKILERISTSNIESIDIVLLPVEEFTQWNTPKPIGQPVYLEFDFEAELFETNDNIEEQLRKISHAIFKHSNGSGTNIDGTATLLPICLENMSTKEGANAKVQAPDENTSTKEEAHAQAQTPEENLSTTKESFTQAQTPVKYNLPVSVNLRQQFNIKKSEKEYLSMFCCIKIGNTLVFTDYNNNRLIIYNSDGTDIHHIPLSYRPYYMTVVNSNTVAVSCGYNKTILIINISTRSVTSTINTSSSCHGISYNDNNLYVVIDRSIIHVMDLTGKVLRTIPLPSHDIGDITVDRDRLVCIDTTSIYCCSLDGKLIWKFKKDKFQDLCRVTTDNEGNVYVTNYITNTVIVVSDNGKHHRELLTKSDRLDRPWGIYFDIKENILLVCNYHSGKAFLFDVKR</sequence>
<proteinExistence type="predicted"/>
<accession>A0A6J8DTQ2</accession>
<dbReference type="GO" id="GO:0061630">
    <property type="term" value="F:ubiquitin protein ligase activity"/>
    <property type="evidence" value="ECO:0007669"/>
    <property type="project" value="TreeGrafter"/>
</dbReference>
<dbReference type="GO" id="GO:0043161">
    <property type="term" value="P:proteasome-mediated ubiquitin-dependent protein catabolic process"/>
    <property type="evidence" value="ECO:0007669"/>
    <property type="project" value="TreeGrafter"/>
</dbReference>
<dbReference type="Pfam" id="PF18738">
    <property type="entry name" value="HEPN_DZIP3"/>
    <property type="match status" value="1"/>
</dbReference>
<protein>
    <recommendedName>
        <fullName evidence="2">DZIP3-like HEPN domain-containing protein</fullName>
    </recommendedName>
</protein>
<evidence type="ECO:0000313" key="4">
    <source>
        <dbReference type="Proteomes" id="UP000507470"/>
    </source>
</evidence>
<dbReference type="EMBL" id="CACVKT020007727">
    <property type="protein sequence ID" value="CAC5410170.1"/>
    <property type="molecule type" value="Genomic_DNA"/>
</dbReference>
<reference evidence="3 4" key="1">
    <citation type="submission" date="2020-06" db="EMBL/GenBank/DDBJ databases">
        <authorList>
            <person name="Li R."/>
            <person name="Bekaert M."/>
        </authorList>
    </citation>
    <scope>NUCLEOTIDE SEQUENCE [LARGE SCALE GENOMIC DNA]</scope>
    <source>
        <strain evidence="4">wild</strain>
    </source>
</reference>
<evidence type="ECO:0000313" key="3">
    <source>
        <dbReference type="EMBL" id="CAC5410170.1"/>
    </source>
</evidence>
<name>A0A6J8DTQ2_MYTCO</name>